<dbReference type="EMBL" id="JAKOGI010003818">
    <property type="protein sequence ID" value="KAJ8420146.1"/>
    <property type="molecule type" value="Genomic_DNA"/>
</dbReference>
<dbReference type="AlphaFoldDB" id="A0A9Q1GGQ2"/>
<reference evidence="1" key="1">
    <citation type="submission" date="2022-04" db="EMBL/GenBank/DDBJ databases">
        <title>Carnegiea gigantea Genome sequencing and assembly v2.</title>
        <authorList>
            <person name="Copetti D."/>
            <person name="Sanderson M.J."/>
            <person name="Burquez A."/>
            <person name="Wojciechowski M.F."/>
        </authorList>
    </citation>
    <scope>NUCLEOTIDE SEQUENCE</scope>
    <source>
        <strain evidence="1">SGP5-SGP5p</strain>
        <tissue evidence="1">Aerial part</tissue>
    </source>
</reference>
<comment type="caution">
    <text evidence="1">The sequence shown here is derived from an EMBL/GenBank/DDBJ whole genome shotgun (WGS) entry which is preliminary data.</text>
</comment>
<keyword evidence="2" id="KW-1185">Reference proteome</keyword>
<name>A0A9Q1GGQ2_9CARY</name>
<evidence type="ECO:0000313" key="2">
    <source>
        <dbReference type="Proteomes" id="UP001153076"/>
    </source>
</evidence>
<evidence type="ECO:0000313" key="1">
    <source>
        <dbReference type="EMBL" id="KAJ8420146.1"/>
    </source>
</evidence>
<dbReference type="PANTHER" id="PTHR33233">
    <property type="entry name" value="ENDONUCLEASE/EXONUCLEASE/PHOSPHATASE"/>
    <property type="match status" value="1"/>
</dbReference>
<dbReference type="PANTHER" id="PTHR33233:SF17">
    <property type="entry name" value="DUF4283 DOMAIN-CONTAINING PROTEIN"/>
    <property type="match status" value="1"/>
</dbReference>
<organism evidence="1 2">
    <name type="scientific">Carnegiea gigantea</name>
    <dbReference type="NCBI Taxonomy" id="171969"/>
    <lineage>
        <taxon>Eukaryota</taxon>
        <taxon>Viridiplantae</taxon>
        <taxon>Streptophyta</taxon>
        <taxon>Embryophyta</taxon>
        <taxon>Tracheophyta</taxon>
        <taxon>Spermatophyta</taxon>
        <taxon>Magnoliopsida</taxon>
        <taxon>eudicotyledons</taxon>
        <taxon>Gunneridae</taxon>
        <taxon>Pentapetalae</taxon>
        <taxon>Caryophyllales</taxon>
        <taxon>Cactineae</taxon>
        <taxon>Cactaceae</taxon>
        <taxon>Cactoideae</taxon>
        <taxon>Echinocereeae</taxon>
        <taxon>Carnegiea</taxon>
    </lineage>
</organism>
<dbReference type="Proteomes" id="UP001153076">
    <property type="component" value="Unassembled WGS sequence"/>
</dbReference>
<accession>A0A9Q1GGQ2</accession>
<protein>
    <recommendedName>
        <fullName evidence="3">DUF4283 domain-containing protein</fullName>
    </recommendedName>
</protein>
<proteinExistence type="predicted"/>
<evidence type="ECO:0008006" key="3">
    <source>
        <dbReference type="Google" id="ProtNLM"/>
    </source>
</evidence>
<sequence length="197" mass="22759">MNISIEDIASLPVWVQFPNLDIKYWSLDSLSKLGSILGIPLKTDMYTKETTMIQYAHLLIDIPLTGDFPEYIEFINDIDLVLYMNGSQQSVSIVKCLDTHYRNAGKTIKQGWSGQWLTRGRKQIQQISSNGHSHITIWMILLEYHHYSITVLEKTDQLIHNKVLQLSTRCTFFITMDMKQVLWADMKRLAMMTGDTA</sequence>
<dbReference type="OrthoDB" id="1304801at2759"/>
<gene>
    <name evidence="1" type="ORF">Cgig2_024525</name>
</gene>